<evidence type="ECO:0000313" key="6">
    <source>
        <dbReference type="Proteomes" id="UP000233551"/>
    </source>
</evidence>
<dbReference type="PANTHER" id="PTHR47976">
    <property type="entry name" value="G-TYPE LECTIN S-RECEPTOR-LIKE SERINE/THREONINE-PROTEIN KINASE SD2-5"/>
    <property type="match status" value="1"/>
</dbReference>
<dbReference type="FunFam" id="2.90.10.10:FF:000026">
    <property type="entry name" value="Serine/threonine-protein kinase"/>
    <property type="match status" value="1"/>
</dbReference>
<dbReference type="Proteomes" id="UP000233551">
    <property type="component" value="Unassembled WGS sequence"/>
</dbReference>
<evidence type="ECO:0000256" key="3">
    <source>
        <dbReference type="ARBA" id="ARBA00023180"/>
    </source>
</evidence>
<keyword evidence="6" id="KW-1185">Reference proteome</keyword>
<dbReference type="EMBL" id="PGOL01042402">
    <property type="protein sequence ID" value="PKH97997.1"/>
    <property type="molecule type" value="Genomic_DNA"/>
</dbReference>
<comment type="caution">
    <text evidence="5">The sequence shown here is derived from an EMBL/GenBank/DDBJ whole genome shotgun (WGS) entry which is preliminary data.</text>
</comment>
<gene>
    <name evidence="5" type="ORF">CRG98_049739</name>
</gene>
<accession>A0A2I0H2A3</accession>
<keyword evidence="3" id="KW-0325">Glycoprotein</keyword>
<evidence type="ECO:0000313" key="5">
    <source>
        <dbReference type="EMBL" id="PKH97997.1"/>
    </source>
</evidence>
<reference evidence="5 6" key="1">
    <citation type="submission" date="2017-11" db="EMBL/GenBank/DDBJ databases">
        <title>De-novo sequencing of pomegranate (Punica granatum L.) genome.</title>
        <authorList>
            <person name="Akparov Z."/>
            <person name="Amiraslanov A."/>
            <person name="Hajiyeva S."/>
            <person name="Abbasov M."/>
            <person name="Kaur K."/>
            <person name="Hamwieh A."/>
            <person name="Solovyev V."/>
            <person name="Salamov A."/>
            <person name="Braich B."/>
            <person name="Kosarev P."/>
            <person name="Mahmoud A."/>
            <person name="Hajiyev E."/>
            <person name="Babayeva S."/>
            <person name="Izzatullayeva V."/>
            <person name="Mammadov A."/>
            <person name="Mammadov A."/>
            <person name="Sharifova S."/>
            <person name="Ojaghi J."/>
            <person name="Eynullazada K."/>
            <person name="Bayramov B."/>
            <person name="Abdulazimova A."/>
            <person name="Shahmuradov I."/>
        </authorList>
    </citation>
    <scope>NUCLEOTIDE SEQUENCE [LARGE SCALE GENOMIC DNA]</scope>
    <source>
        <strain evidence="6">cv. AG2017</strain>
        <tissue evidence="5">Leaf</tissue>
    </source>
</reference>
<proteinExistence type="predicted"/>
<dbReference type="InterPro" id="IPR036426">
    <property type="entry name" value="Bulb-type_lectin_dom_sf"/>
</dbReference>
<dbReference type="Pfam" id="PF01453">
    <property type="entry name" value="B_lectin"/>
    <property type="match status" value="1"/>
</dbReference>
<name>A0A2I0H2A3_PUNGR</name>
<dbReference type="InterPro" id="IPR001480">
    <property type="entry name" value="Bulb-type_lectin_dom"/>
</dbReference>
<evidence type="ECO:0000256" key="1">
    <source>
        <dbReference type="ARBA" id="ARBA00022729"/>
    </source>
</evidence>
<feature type="non-terminal residue" evidence="5">
    <location>
        <position position="151"/>
    </location>
</feature>
<keyword evidence="1" id="KW-0732">Signal</keyword>
<dbReference type="PANTHER" id="PTHR47976:SF7">
    <property type="entry name" value="RECEPTOR-LIKE SERINE_THREONINE-PROTEIN KINASE"/>
    <property type="match status" value="1"/>
</dbReference>
<dbReference type="SUPFAM" id="SSF51110">
    <property type="entry name" value="alpha-D-mannose-specific plant lectins"/>
    <property type="match status" value="2"/>
</dbReference>
<feature type="domain" description="Bulb-type lectin" evidence="4">
    <location>
        <begin position="37"/>
        <end position="151"/>
    </location>
</feature>
<dbReference type="STRING" id="22663.A0A2I0H2A3"/>
<organism evidence="5 6">
    <name type="scientific">Punica granatum</name>
    <name type="common">Pomegranate</name>
    <dbReference type="NCBI Taxonomy" id="22663"/>
    <lineage>
        <taxon>Eukaryota</taxon>
        <taxon>Viridiplantae</taxon>
        <taxon>Streptophyta</taxon>
        <taxon>Embryophyta</taxon>
        <taxon>Tracheophyta</taxon>
        <taxon>Spermatophyta</taxon>
        <taxon>Magnoliopsida</taxon>
        <taxon>eudicotyledons</taxon>
        <taxon>Gunneridae</taxon>
        <taxon>Pentapetalae</taxon>
        <taxon>rosids</taxon>
        <taxon>malvids</taxon>
        <taxon>Myrtales</taxon>
        <taxon>Lythraceae</taxon>
        <taxon>Punica</taxon>
    </lineage>
</organism>
<keyword evidence="2" id="KW-1015">Disulfide bond</keyword>
<dbReference type="InterPro" id="IPR051343">
    <property type="entry name" value="G-type_lectin_kinases/EP1-like"/>
</dbReference>
<evidence type="ECO:0000259" key="4">
    <source>
        <dbReference type="PROSITE" id="PS50927"/>
    </source>
</evidence>
<dbReference type="PROSITE" id="PS50927">
    <property type="entry name" value="BULB_LECTIN"/>
    <property type="match status" value="1"/>
</dbReference>
<sequence length="151" mass="16302">MARRDDPPVPGNSTLRFTAEGGLILQSTFDTPIAKPNDIAVSASMLDSGNFVLYNSQQNIAWQSFDSPTDTLLNGQYISAGMELRSAASDNDTSTGIFRIKMQDDGNLVMYPINTEDTAPYSYWSSSTNGQGDNVTLNLAGDGLLYLMNGT</sequence>
<protein>
    <recommendedName>
        <fullName evidence="4">Bulb-type lectin domain-containing protein</fullName>
    </recommendedName>
</protein>
<dbReference type="AlphaFoldDB" id="A0A2I0H2A3"/>
<dbReference type="Gene3D" id="2.90.10.10">
    <property type="entry name" value="Bulb-type lectin domain"/>
    <property type="match status" value="2"/>
</dbReference>
<evidence type="ECO:0000256" key="2">
    <source>
        <dbReference type="ARBA" id="ARBA00023157"/>
    </source>
</evidence>